<dbReference type="Proteomes" id="UP001497516">
    <property type="component" value="Chromosome 7"/>
</dbReference>
<name>A0AAV2FT82_9ROSI</name>
<protein>
    <recommendedName>
        <fullName evidence="1">Reverse transcriptase domain-containing protein</fullName>
    </recommendedName>
</protein>
<reference evidence="2 3" key="1">
    <citation type="submission" date="2024-04" db="EMBL/GenBank/DDBJ databases">
        <authorList>
            <person name="Fracassetti M."/>
        </authorList>
    </citation>
    <scope>NUCLEOTIDE SEQUENCE [LARGE SCALE GENOMIC DNA]</scope>
</reference>
<proteinExistence type="predicted"/>
<gene>
    <name evidence="2" type="ORF">LTRI10_LOCUS41589</name>
</gene>
<accession>A0AAV2FT82</accession>
<keyword evidence="3" id="KW-1185">Reference proteome</keyword>
<organism evidence="2 3">
    <name type="scientific">Linum trigynum</name>
    <dbReference type="NCBI Taxonomy" id="586398"/>
    <lineage>
        <taxon>Eukaryota</taxon>
        <taxon>Viridiplantae</taxon>
        <taxon>Streptophyta</taxon>
        <taxon>Embryophyta</taxon>
        <taxon>Tracheophyta</taxon>
        <taxon>Spermatophyta</taxon>
        <taxon>Magnoliopsida</taxon>
        <taxon>eudicotyledons</taxon>
        <taxon>Gunneridae</taxon>
        <taxon>Pentapetalae</taxon>
        <taxon>rosids</taxon>
        <taxon>fabids</taxon>
        <taxon>Malpighiales</taxon>
        <taxon>Linaceae</taxon>
        <taxon>Linum</taxon>
    </lineage>
</organism>
<evidence type="ECO:0000313" key="3">
    <source>
        <dbReference type="Proteomes" id="UP001497516"/>
    </source>
</evidence>
<dbReference type="Pfam" id="PF00078">
    <property type="entry name" value="RVT_1"/>
    <property type="match status" value="1"/>
</dbReference>
<evidence type="ECO:0000259" key="1">
    <source>
        <dbReference type="Pfam" id="PF00078"/>
    </source>
</evidence>
<evidence type="ECO:0000313" key="2">
    <source>
        <dbReference type="EMBL" id="CAL1401536.1"/>
    </source>
</evidence>
<dbReference type="EMBL" id="OZ034820">
    <property type="protein sequence ID" value="CAL1401536.1"/>
    <property type="molecule type" value="Genomic_DNA"/>
</dbReference>
<dbReference type="InterPro" id="IPR000477">
    <property type="entry name" value="RT_dom"/>
</dbReference>
<feature type="domain" description="Reverse transcriptase" evidence="1">
    <location>
        <begin position="17"/>
        <end position="119"/>
    </location>
</feature>
<sequence>MELRARHHGSAERPHEVHRCYNGYADPVEQGTYRGVFSGQRAQAGCPLSPYLFTLCMERLGHLISALSRITVEEGKWKPISLSQRGPPLFYLFFADDLVLFGVASLEQVQIISQCLEVFGMASS</sequence>
<dbReference type="AlphaFoldDB" id="A0AAV2FT82"/>